<accession>A0ABR1UGU5</accession>
<dbReference type="RefSeq" id="XP_066713569.1">
    <property type="nucleotide sequence ID" value="XM_066859980.1"/>
</dbReference>
<protein>
    <submittedName>
        <fullName evidence="1">Uncharacterized protein</fullName>
    </submittedName>
</protein>
<evidence type="ECO:0000313" key="1">
    <source>
        <dbReference type="EMBL" id="KAK8058123.1"/>
    </source>
</evidence>
<keyword evidence="2" id="KW-1185">Reference proteome</keyword>
<evidence type="ECO:0000313" key="2">
    <source>
        <dbReference type="Proteomes" id="UP001480595"/>
    </source>
</evidence>
<dbReference type="GeneID" id="92093043"/>
<gene>
    <name evidence="1" type="ORF">PG994_008571</name>
</gene>
<sequence length="127" mass="13789">MAQCARFAGEFLGAYDLAATVNNDEACYPYIASWASTHDPVADVQPSLDCYFKDVSWACGSEDPQQGCRGSGKTCNRAFVHLVETHKAEFQIDGDPEDIEVGDNTWAFLNLLWIGLADHSPNLGTAG</sequence>
<name>A0ABR1UGU5_9PEZI</name>
<comment type="caution">
    <text evidence="1">The sequence shown here is derived from an EMBL/GenBank/DDBJ whole genome shotgun (WGS) entry which is preliminary data.</text>
</comment>
<dbReference type="EMBL" id="JAQQWL010000009">
    <property type="protein sequence ID" value="KAK8058123.1"/>
    <property type="molecule type" value="Genomic_DNA"/>
</dbReference>
<dbReference type="Proteomes" id="UP001480595">
    <property type="component" value="Unassembled WGS sequence"/>
</dbReference>
<organism evidence="1 2">
    <name type="scientific">Apiospora phragmitis</name>
    <dbReference type="NCBI Taxonomy" id="2905665"/>
    <lineage>
        <taxon>Eukaryota</taxon>
        <taxon>Fungi</taxon>
        <taxon>Dikarya</taxon>
        <taxon>Ascomycota</taxon>
        <taxon>Pezizomycotina</taxon>
        <taxon>Sordariomycetes</taxon>
        <taxon>Xylariomycetidae</taxon>
        <taxon>Amphisphaeriales</taxon>
        <taxon>Apiosporaceae</taxon>
        <taxon>Apiospora</taxon>
    </lineage>
</organism>
<proteinExistence type="predicted"/>
<reference evidence="1 2" key="1">
    <citation type="submission" date="2023-01" db="EMBL/GenBank/DDBJ databases">
        <title>Analysis of 21 Apiospora genomes using comparative genomics revels a genus with tremendous synthesis potential of carbohydrate active enzymes and secondary metabolites.</title>
        <authorList>
            <person name="Sorensen T."/>
        </authorList>
    </citation>
    <scope>NUCLEOTIDE SEQUENCE [LARGE SCALE GENOMIC DNA]</scope>
    <source>
        <strain evidence="1 2">CBS 135458</strain>
    </source>
</reference>